<evidence type="ECO:0000313" key="1">
    <source>
        <dbReference type="EMBL" id="TRL79256.1"/>
    </source>
</evidence>
<sequence length="97" mass="11164">MQNLKNLKQNEIRFLVINEVNKLRVLFERIKNETNYEPTAYILTSIKGKDYSEGAIFIRGNSENIIDIMLNDKSTENIVSGYCEAKIAKYLGSDIDE</sequence>
<comment type="caution">
    <text evidence="1">The sequence shown here is derived from an EMBL/GenBank/DDBJ whole genome shotgun (WGS) entry which is preliminary data.</text>
</comment>
<reference evidence="1 2" key="1">
    <citation type="submission" date="2019-07" db="EMBL/GenBank/DDBJ databases">
        <title>Genome Sequencing and Assembly of Staphylococcus haemolyticus SDA2.</title>
        <authorList>
            <person name="Emmons C.B."/>
            <person name="Park C."/>
            <person name="Sevigny J.L."/>
            <person name="Andam C."/>
        </authorList>
    </citation>
    <scope>NUCLEOTIDE SEQUENCE [LARGE SCALE GENOMIC DNA]</scope>
    <source>
        <strain evidence="1 2">SDA2</strain>
    </source>
</reference>
<dbReference type="Pfam" id="PF10655">
    <property type="entry name" value="DUF2482"/>
    <property type="match status" value="1"/>
</dbReference>
<dbReference type="EMBL" id="VJMP01000001">
    <property type="protein sequence ID" value="TRL79256.1"/>
    <property type="molecule type" value="Genomic_DNA"/>
</dbReference>
<gene>
    <name evidence="1" type="ORF">FNL11_02005</name>
</gene>
<accession>A0AB38PID4</accession>
<dbReference type="RefSeq" id="WP_107637862.1">
    <property type="nucleotide sequence ID" value="NZ_JAHCPL010000004.1"/>
</dbReference>
<dbReference type="InterPro" id="IPR018917">
    <property type="entry name" value="DUF2482"/>
</dbReference>
<dbReference type="Proteomes" id="UP000316594">
    <property type="component" value="Unassembled WGS sequence"/>
</dbReference>
<dbReference type="AlphaFoldDB" id="A0AB38PID4"/>
<protein>
    <submittedName>
        <fullName evidence="1">Uncharacterized protein</fullName>
    </submittedName>
</protein>
<proteinExistence type="predicted"/>
<organism evidence="1 2">
    <name type="scientific">Staphylococcus haemolyticus</name>
    <dbReference type="NCBI Taxonomy" id="1283"/>
    <lineage>
        <taxon>Bacteria</taxon>
        <taxon>Bacillati</taxon>
        <taxon>Bacillota</taxon>
        <taxon>Bacilli</taxon>
        <taxon>Bacillales</taxon>
        <taxon>Staphylococcaceae</taxon>
        <taxon>Staphylococcus</taxon>
    </lineage>
</organism>
<evidence type="ECO:0000313" key="2">
    <source>
        <dbReference type="Proteomes" id="UP000316594"/>
    </source>
</evidence>
<name>A0AB38PID4_STAHA</name>